<feature type="signal peptide" evidence="2">
    <location>
        <begin position="1"/>
        <end position="21"/>
    </location>
</feature>
<name>A0AAJ7L977_LATCA</name>
<keyword evidence="1" id="KW-0472">Membrane</keyword>
<dbReference type="KEGG" id="lcf:108872585"/>
<keyword evidence="2" id="KW-0732">Signal</keyword>
<dbReference type="GeneID" id="108872585"/>
<dbReference type="PANTHER" id="PTHR15343:SF0">
    <property type="entry name" value="T-CELL ANTIGEN CD7"/>
    <property type="match status" value="1"/>
</dbReference>
<evidence type="ECO:0000256" key="2">
    <source>
        <dbReference type="SAM" id="SignalP"/>
    </source>
</evidence>
<protein>
    <submittedName>
        <fullName evidence="4">Uncharacterized protein LOC108872585</fullName>
    </submittedName>
</protein>
<dbReference type="Gene3D" id="2.60.40.10">
    <property type="entry name" value="Immunoglobulins"/>
    <property type="match status" value="1"/>
</dbReference>
<dbReference type="InterPro" id="IPR036179">
    <property type="entry name" value="Ig-like_dom_sf"/>
</dbReference>
<dbReference type="RefSeq" id="XP_018515873.1">
    <property type="nucleotide sequence ID" value="XM_018660357.2"/>
</dbReference>
<dbReference type="GO" id="GO:0002250">
    <property type="term" value="P:adaptive immune response"/>
    <property type="evidence" value="ECO:0007669"/>
    <property type="project" value="InterPro"/>
</dbReference>
<proteinExistence type="predicted"/>
<dbReference type="SUPFAM" id="SSF48726">
    <property type="entry name" value="Immunoglobulin"/>
    <property type="match status" value="1"/>
</dbReference>
<feature type="transmembrane region" description="Helical" evidence="1">
    <location>
        <begin position="161"/>
        <end position="184"/>
    </location>
</feature>
<dbReference type="AlphaFoldDB" id="A0AAJ7L977"/>
<dbReference type="PANTHER" id="PTHR15343">
    <property type="entry name" value="CD7"/>
    <property type="match status" value="1"/>
</dbReference>
<dbReference type="InterPro" id="IPR013783">
    <property type="entry name" value="Ig-like_fold"/>
</dbReference>
<feature type="chain" id="PRO_5042487167" evidence="2">
    <location>
        <begin position="22"/>
        <end position="235"/>
    </location>
</feature>
<evidence type="ECO:0000256" key="1">
    <source>
        <dbReference type="SAM" id="Phobius"/>
    </source>
</evidence>
<dbReference type="InterPro" id="IPR039090">
    <property type="entry name" value="CD7"/>
</dbReference>
<keyword evidence="1" id="KW-1133">Transmembrane helix</keyword>
<dbReference type="Proteomes" id="UP000694890">
    <property type="component" value="Linkage group LG8"/>
</dbReference>
<reference evidence="4" key="1">
    <citation type="submission" date="2025-08" db="UniProtKB">
        <authorList>
            <consortium name="RefSeq"/>
        </authorList>
    </citation>
    <scope>IDENTIFICATION</scope>
    <source>
        <tissue evidence="4">Brain</tissue>
    </source>
</reference>
<gene>
    <name evidence="4" type="primary">LOC108872585</name>
</gene>
<accession>A0AAJ7L977</accession>
<keyword evidence="1" id="KW-0812">Transmembrane</keyword>
<evidence type="ECO:0000313" key="4">
    <source>
        <dbReference type="RefSeq" id="XP_018515873.1"/>
    </source>
</evidence>
<sequence length="235" mass="26648">MEARWWSCVLGLLCMPAEVLLHTWTVSQNPRSISVKRVNSSVDITCSTSLSNPMGLYLKRRFQGEDVVFLSLDKGQVTKDTTDPKFTGRIQVTPEEVGAGQGFTLQLSLLGPDDTDLYYCTWTHFKLQTSTREAQSSNGTIIVVREMDLQQTQCESHIVDLILIFLCVTAFTFMLLLFIGVLIFRCRRFKKRFRPARVVTASGPNSPQHICPQHGIQHRPYMITSLQTTDFRGIL</sequence>
<dbReference type="GO" id="GO:0038023">
    <property type="term" value="F:signaling receptor activity"/>
    <property type="evidence" value="ECO:0007669"/>
    <property type="project" value="InterPro"/>
</dbReference>
<organism evidence="3 4">
    <name type="scientific">Lates calcarifer</name>
    <name type="common">Barramundi</name>
    <name type="synonym">Holocentrus calcarifer</name>
    <dbReference type="NCBI Taxonomy" id="8187"/>
    <lineage>
        <taxon>Eukaryota</taxon>
        <taxon>Metazoa</taxon>
        <taxon>Chordata</taxon>
        <taxon>Craniata</taxon>
        <taxon>Vertebrata</taxon>
        <taxon>Euteleostomi</taxon>
        <taxon>Actinopterygii</taxon>
        <taxon>Neopterygii</taxon>
        <taxon>Teleostei</taxon>
        <taxon>Neoteleostei</taxon>
        <taxon>Acanthomorphata</taxon>
        <taxon>Carangaria</taxon>
        <taxon>Carangaria incertae sedis</taxon>
        <taxon>Centropomidae</taxon>
        <taxon>Lates</taxon>
    </lineage>
</organism>
<dbReference type="GO" id="GO:0016020">
    <property type="term" value="C:membrane"/>
    <property type="evidence" value="ECO:0007669"/>
    <property type="project" value="InterPro"/>
</dbReference>
<evidence type="ECO:0000313" key="3">
    <source>
        <dbReference type="Proteomes" id="UP000694890"/>
    </source>
</evidence>